<dbReference type="AlphaFoldDB" id="A0AAV9CWK7"/>
<dbReference type="EMBL" id="JAUJYO010000017">
    <property type="protein sequence ID" value="KAK1292914.1"/>
    <property type="molecule type" value="Genomic_DNA"/>
</dbReference>
<dbReference type="GO" id="GO:0006368">
    <property type="term" value="P:transcription elongation by RNA polymerase II"/>
    <property type="evidence" value="ECO:0007669"/>
    <property type="project" value="InterPro"/>
</dbReference>
<dbReference type="GO" id="GO:0016593">
    <property type="term" value="C:Cdc73/Paf1 complex"/>
    <property type="evidence" value="ECO:0007669"/>
    <property type="project" value="InterPro"/>
</dbReference>
<dbReference type="GO" id="GO:1990269">
    <property type="term" value="F:RNA polymerase II C-terminal domain phosphoserine binding"/>
    <property type="evidence" value="ECO:0007669"/>
    <property type="project" value="TreeGrafter"/>
</dbReference>
<comment type="caution">
    <text evidence="2">The sequence shown here is derived from an EMBL/GenBank/DDBJ whole genome shotgun (WGS) entry which is preliminary data.</text>
</comment>
<keyword evidence="3" id="KW-1185">Reference proteome</keyword>
<dbReference type="PANTHER" id="PTHR23146">
    <property type="entry name" value="LEO1 PROTEIN"/>
    <property type="match status" value="1"/>
</dbReference>
<reference evidence="2" key="1">
    <citation type="journal article" date="2023" name="Nat. Commun.">
        <title>Diploid and tetraploid genomes of Acorus and the evolution of monocots.</title>
        <authorList>
            <person name="Ma L."/>
            <person name="Liu K.W."/>
            <person name="Li Z."/>
            <person name="Hsiao Y.Y."/>
            <person name="Qi Y."/>
            <person name="Fu T."/>
            <person name="Tang G.D."/>
            <person name="Zhang D."/>
            <person name="Sun W.H."/>
            <person name="Liu D.K."/>
            <person name="Li Y."/>
            <person name="Chen G.Z."/>
            <person name="Liu X.D."/>
            <person name="Liao X.Y."/>
            <person name="Jiang Y.T."/>
            <person name="Yu X."/>
            <person name="Hao Y."/>
            <person name="Huang J."/>
            <person name="Zhao X.W."/>
            <person name="Ke S."/>
            <person name="Chen Y.Y."/>
            <person name="Wu W.L."/>
            <person name="Hsu J.L."/>
            <person name="Lin Y.F."/>
            <person name="Huang M.D."/>
            <person name="Li C.Y."/>
            <person name="Huang L."/>
            <person name="Wang Z.W."/>
            <person name="Zhao X."/>
            <person name="Zhong W.Y."/>
            <person name="Peng D.H."/>
            <person name="Ahmad S."/>
            <person name="Lan S."/>
            <person name="Zhang J.S."/>
            <person name="Tsai W.C."/>
            <person name="Van de Peer Y."/>
            <person name="Liu Z.J."/>
        </authorList>
    </citation>
    <scope>NUCLEOTIDE SEQUENCE</scope>
    <source>
        <strain evidence="2">CP</strain>
    </source>
</reference>
<evidence type="ECO:0000313" key="3">
    <source>
        <dbReference type="Proteomes" id="UP001180020"/>
    </source>
</evidence>
<gene>
    <name evidence="2" type="ORF">QJS10_CPB17g01962</name>
</gene>
<feature type="region of interest" description="Disordered" evidence="1">
    <location>
        <begin position="108"/>
        <end position="250"/>
    </location>
</feature>
<name>A0AAV9CWK7_ACOCL</name>
<evidence type="ECO:0000313" key="2">
    <source>
        <dbReference type="EMBL" id="KAK1292914.1"/>
    </source>
</evidence>
<feature type="compositionally biased region" description="Basic and acidic residues" evidence="1">
    <location>
        <begin position="182"/>
        <end position="191"/>
    </location>
</feature>
<dbReference type="Proteomes" id="UP001180020">
    <property type="component" value="Unassembled WGS sequence"/>
</dbReference>
<dbReference type="PANTHER" id="PTHR23146:SF0">
    <property type="entry name" value="RNA POLYMERASE-ASSOCIATED PROTEIN LEO1"/>
    <property type="match status" value="1"/>
</dbReference>
<dbReference type="GO" id="GO:0032968">
    <property type="term" value="P:positive regulation of transcription elongation by RNA polymerase II"/>
    <property type="evidence" value="ECO:0007669"/>
    <property type="project" value="TreeGrafter"/>
</dbReference>
<proteinExistence type="predicted"/>
<protein>
    <submittedName>
        <fullName evidence="2">Uncharacterized protein</fullName>
    </submittedName>
</protein>
<evidence type="ECO:0000256" key="1">
    <source>
        <dbReference type="SAM" id="MobiDB-lite"/>
    </source>
</evidence>
<organism evidence="2 3">
    <name type="scientific">Acorus calamus</name>
    <name type="common">Sweet flag</name>
    <dbReference type="NCBI Taxonomy" id="4465"/>
    <lineage>
        <taxon>Eukaryota</taxon>
        <taxon>Viridiplantae</taxon>
        <taxon>Streptophyta</taxon>
        <taxon>Embryophyta</taxon>
        <taxon>Tracheophyta</taxon>
        <taxon>Spermatophyta</taxon>
        <taxon>Magnoliopsida</taxon>
        <taxon>Liliopsida</taxon>
        <taxon>Acoraceae</taxon>
        <taxon>Acorus</taxon>
    </lineage>
</organism>
<feature type="compositionally biased region" description="Acidic residues" evidence="1">
    <location>
        <begin position="192"/>
        <end position="205"/>
    </location>
</feature>
<dbReference type="InterPro" id="IPR007149">
    <property type="entry name" value="Leo1"/>
</dbReference>
<accession>A0AAV9CWK7</accession>
<feature type="compositionally biased region" description="Basic and acidic residues" evidence="1">
    <location>
        <begin position="119"/>
        <end position="145"/>
    </location>
</feature>
<reference evidence="2" key="2">
    <citation type="submission" date="2023-06" db="EMBL/GenBank/DDBJ databases">
        <authorList>
            <person name="Ma L."/>
            <person name="Liu K.-W."/>
            <person name="Li Z."/>
            <person name="Hsiao Y.-Y."/>
            <person name="Qi Y."/>
            <person name="Fu T."/>
            <person name="Tang G."/>
            <person name="Zhang D."/>
            <person name="Sun W.-H."/>
            <person name="Liu D.-K."/>
            <person name="Li Y."/>
            <person name="Chen G.-Z."/>
            <person name="Liu X.-D."/>
            <person name="Liao X.-Y."/>
            <person name="Jiang Y.-T."/>
            <person name="Yu X."/>
            <person name="Hao Y."/>
            <person name="Huang J."/>
            <person name="Zhao X.-W."/>
            <person name="Ke S."/>
            <person name="Chen Y.-Y."/>
            <person name="Wu W.-L."/>
            <person name="Hsu J.-L."/>
            <person name="Lin Y.-F."/>
            <person name="Huang M.-D."/>
            <person name="Li C.-Y."/>
            <person name="Huang L."/>
            <person name="Wang Z.-W."/>
            <person name="Zhao X."/>
            <person name="Zhong W.-Y."/>
            <person name="Peng D.-H."/>
            <person name="Ahmad S."/>
            <person name="Lan S."/>
            <person name="Zhang J.-S."/>
            <person name="Tsai W.-C."/>
            <person name="Van De Peer Y."/>
            <person name="Liu Z.-J."/>
        </authorList>
    </citation>
    <scope>NUCLEOTIDE SEQUENCE</scope>
    <source>
        <strain evidence="2">CP</strain>
        <tissue evidence="2">Leaves</tissue>
    </source>
</reference>
<feature type="compositionally biased region" description="Acidic residues" evidence="1">
    <location>
        <begin position="108"/>
        <end position="118"/>
    </location>
</feature>
<feature type="compositionally biased region" description="Acidic residues" evidence="1">
    <location>
        <begin position="169"/>
        <end position="181"/>
    </location>
</feature>
<sequence length="250" mass="29193">MPYRRFSGSLVSPKVDVIDMGNPFLNRTVDGFLKIGTVSASRVAAEETNHSIKRGDLAITRETSSENEAEEQSIRAQRILQQKREKMDQKNALRVDRGRRAPHTFLEDALEEDDEYDDHYESHRPSSCHRFEEDMEVESKSERRLINANRTTLPAIRSSRRQVEYSESEREESEYERESEEGERFPSRMEEPEHDEEDDEEEQEAEEARGTDAETEDDEEEPRQKSRCRLNRKEIESDGESPANKVSTHR</sequence>